<sequence length="133" mass="14100">MKKHLFAIFSLILMGSILASGCTVAAWAAGTIGDTPDPCKLYRPNGSVKSGVVGYWQPTGDRVGAFQSPFGYNPGSGPLFTVNAGETVEVVVGGDINDWKAGGMIRVQNPNPNYDSSKGYGWVNEDLGCWVPE</sequence>
<dbReference type="EMBL" id="MEVT01000005">
    <property type="protein sequence ID" value="OGC63579.1"/>
    <property type="molecule type" value="Genomic_DNA"/>
</dbReference>
<evidence type="ECO:0000313" key="3">
    <source>
        <dbReference type="Proteomes" id="UP000176614"/>
    </source>
</evidence>
<accession>A0A1F4W2D5</accession>
<protein>
    <recommendedName>
        <fullName evidence="4">Lipoprotein</fullName>
    </recommendedName>
</protein>
<feature type="signal peptide" evidence="1">
    <location>
        <begin position="1"/>
        <end position="25"/>
    </location>
</feature>
<gene>
    <name evidence="2" type="ORF">A2264_04370</name>
</gene>
<name>A0A1F4W2D5_UNCKA</name>
<dbReference type="Proteomes" id="UP000176614">
    <property type="component" value="Unassembled WGS sequence"/>
</dbReference>
<evidence type="ECO:0000313" key="2">
    <source>
        <dbReference type="EMBL" id="OGC63579.1"/>
    </source>
</evidence>
<evidence type="ECO:0000256" key="1">
    <source>
        <dbReference type="SAM" id="SignalP"/>
    </source>
</evidence>
<reference evidence="2 3" key="1">
    <citation type="journal article" date="2016" name="Nat. Commun.">
        <title>Thousands of microbial genomes shed light on interconnected biogeochemical processes in an aquifer system.</title>
        <authorList>
            <person name="Anantharaman K."/>
            <person name="Brown C.T."/>
            <person name="Hug L.A."/>
            <person name="Sharon I."/>
            <person name="Castelle C.J."/>
            <person name="Probst A.J."/>
            <person name="Thomas B.C."/>
            <person name="Singh A."/>
            <person name="Wilkins M.J."/>
            <person name="Karaoz U."/>
            <person name="Brodie E.L."/>
            <person name="Williams K.H."/>
            <person name="Hubbard S.S."/>
            <person name="Banfield J.F."/>
        </authorList>
    </citation>
    <scope>NUCLEOTIDE SEQUENCE [LARGE SCALE GENOMIC DNA]</scope>
</reference>
<keyword evidence="1" id="KW-0732">Signal</keyword>
<organism evidence="2 3">
    <name type="scientific">candidate division WWE3 bacterium RIFOXYA2_FULL_46_9</name>
    <dbReference type="NCBI Taxonomy" id="1802636"/>
    <lineage>
        <taxon>Bacteria</taxon>
        <taxon>Katanobacteria</taxon>
    </lineage>
</organism>
<comment type="caution">
    <text evidence="2">The sequence shown here is derived from an EMBL/GenBank/DDBJ whole genome shotgun (WGS) entry which is preliminary data.</text>
</comment>
<proteinExistence type="predicted"/>
<evidence type="ECO:0008006" key="4">
    <source>
        <dbReference type="Google" id="ProtNLM"/>
    </source>
</evidence>
<dbReference type="PROSITE" id="PS51257">
    <property type="entry name" value="PROKAR_LIPOPROTEIN"/>
    <property type="match status" value="1"/>
</dbReference>
<feature type="chain" id="PRO_5009515066" description="Lipoprotein" evidence="1">
    <location>
        <begin position="26"/>
        <end position="133"/>
    </location>
</feature>
<dbReference type="AlphaFoldDB" id="A0A1F4W2D5"/>